<dbReference type="PROSITE" id="PS00010">
    <property type="entry name" value="ASX_HYDROXYL"/>
    <property type="match status" value="1"/>
</dbReference>
<dbReference type="PROSITE" id="PS50026">
    <property type="entry name" value="EGF_3"/>
    <property type="match status" value="2"/>
</dbReference>
<dbReference type="AlphaFoldDB" id="A0A6S7JPY1"/>
<dbReference type="Pfam" id="PF00354">
    <property type="entry name" value="Pentaxin"/>
    <property type="match status" value="1"/>
</dbReference>
<evidence type="ECO:0000259" key="9">
    <source>
        <dbReference type="PROSITE" id="PS51233"/>
    </source>
</evidence>
<feature type="region of interest" description="Disordered" evidence="7">
    <location>
        <begin position="535"/>
        <end position="554"/>
    </location>
</feature>
<evidence type="ECO:0000256" key="5">
    <source>
        <dbReference type="ARBA" id="ARBA00023180"/>
    </source>
</evidence>
<protein>
    <submittedName>
        <fullName evidence="11">Hemocytin</fullName>
    </submittedName>
</protein>
<dbReference type="InterPro" id="IPR030476">
    <property type="entry name" value="Pentaxin_CS"/>
</dbReference>
<reference evidence="11" key="1">
    <citation type="submission" date="2020-04" db="EMBL/GenBank/DDBJ databases">
        <authorList>
            <person name="Alioto T."/>
            <person name="Alioto T."/>
            <person name="Gomez Garrido J."/>
        </authorList>
    </citation>
    <scope>NUCLEOTIDE SEQUENCE</scope>
    <source>
        <strain evidence="11">A484AB</strain>
    </source>
</reference>
<sequence length="554" mass="59980">TGILVSNGQWNHVCITWKSSDAAVQVYKNGVLLESKTASIQGRPILPFGIWIIGQDQDSFGGGFQSTNAFHGSLTDVNVWDRDLDASEISSLANNDCGSGTKGNYRAYDDFVPYGGVRKYKSQCFERTCLARGDPHYSTFDGTRYDFMGTCEYVLAKDSLNNAFEVRQVNEPCGNGEPSCTKSLTVIFPNVTIQLLRGSVMVNDTEIVLPATYGGVAITEPSNRVTLIESYYGVEVEWNNVRNVRVTVLGRYLNRTSGLCGTFNGNPGDDFLAANGTTVDNAVIFGNSWKTDPGCDDATDVQHPCVTHSDRNATAIANCSALLSSPFDNCASLINPVSEGYITDCEYDVCACGGDATVCLCQAIEAYVSDCNSTGVDIDWLSDPRYQQCGSPCASDPCFNGGTCSNDGQSFCCSCPVGYNGDRCEIKGTPCASSPCFNGGSWRNINESAFECTCPFGFHYCIHAEQDRPNITSREVPVMQSPNVPVPSRTVVKCCCGKICKSARGLKMHQRSCQVIHGLNDELSADLEVQITTDNTVDTSENDNSINDIDDVFP</sequence>
<keyword evidence="2" id="KW-0732">Signal</keyword>
<name>A0A6S7JPY1_PARCT</name>
<dbReference type="Gene3D" id="2.10.25.10">
    <property type="entry name" value="Laminin"/>
    <property type="match status" value="2"/>
</dbReference>
<dbReference type="InterPro" id="IPR000152">
    <property type="entry name" value="EGF-type_Asp/Asn_hydroxyl_site"/>
</dbReference>
<comment type="caution">
    <text evidence="6">Lacks conserved residue(s) required for the propagation of feature annotation.</text>
</comment>
<feature type="domain" description="Pentraxin (PTX)" evidence="10">
    <location>
        <begin position="1"/>
        <end position="126"/>
    </location>
</feature>
<keyword evidence="3" id="KW-0677">Repeat</keyword>
<dbReference type="PROSITE" id="PS51233">
    <property type="entry name" value="VWFD"/>
    <property type="match status" value="1"/>
</dbReference>
<dbReference type="Gene3D" id="2.60.120.200">
    <property type="match status" value="1"/>
</dbReference>
<feature type="compositionally biased region" description="Low complexity" evidence="7">
    <location>
        <begin position="538"/>
        <end position="547"/>
    </location>
</feature>
<proteinExistence type="predicted"/>
<evidence type="ECO:0000256" key="3">
    <source>
        <dbReference type="ARBA" id="ARBA00022737"/>
    </source>
</evidence>
<evidence type="ECO:0000256" key="7">
    <source>
        <dbReference type="SAM" id="MobiDB-lite"/>
    </source>
</evidence>
<dbReference type="SMART" id="SM00832">
    <property type="entry name" value="C8"/>
    <property type="match status" value="1"/>
</dbReference>
<keyword evidence="5" id="KW-0325">Glycoprotein</keyword>
<evidence type="ECO:0000259" key="8">
    <source>
        <dbReference type="PROSITE" id="PS50026"/>
    </source>
</evidence>
<accession>A0A6S7JPY1</accession>
<evidence type="ECO:0000256" key="6">
    <source>
        <dbReference type="PROSITE-ProRule" id="PRU00076"/>
    </source>
</evidence>
<dbReference type="OrthoDB" id="10071893at2759"/>
<dbReference type="SUPFAM" id="SSF49899">
    <property type="entry name" value="Concanavalin A-like lectins/glucanases"/>
    <property type="match status" value="1"/>
</dbReference>
<dbReference type="SMART" id="SM00216">
    <property type="entry name" value="VWD"/>
    <property type="match status" value="1"/>
</dbReference>
<dbReference type="InterPro" id="IPR014853">
    <property type="entry name" value="VWF/SSPO/ZAN-like_Cys-rich_dom"/>
</dbReference>
<dbReference type="InterPro" id="IPR001846">
    <property type="entry name" value="VWF_type-D"/>
</dbReference>
<dbReference type="Proteomes" id="UP001152795">
    <property type="component" value="Unassembled WGS sequence"/>
</dbReference>
<dbReference type="SMART" id="SM00181">
    <property type="entry name" value="EGF"/>
    <property type="match status" value="2"/>
</dbReference>
<dbReference type="PANTHER" id="PTHR11339">
    <property type="entry name" value="EXTRACELLULAR MATRIX GLYCOPROTEIN RELATED"/>
    <property type="match status" value="1"/>
</dbReference>
<organism evidence="11 12">
    <name type="scientific">Paramuricea clavata</name>
    <name type="common">Red gorgonian</name>
    <name type="synonym">Violescent sea-whip</name>
    <dbReference type="NCBI Taxonomy" id="317549"/>
    <lineage>
        <taxon>Eukaryota</taxon>
        <taxon>Metazoa</taxon>
        <taxon>Cnidaria</taxon>
        <taxon>Anthozoa</taxon>
        <taxon>Octocorallia</taxon>
        <taxon>Malacalcyonacea</taxon>
        <taxon>Plexauridae</taxon>
        <taxon>Paramuricea</taxon>
    </lineage>
</organism>
<dbReference type="SUPFAM" id="SSF57196">
    <property type="entry name" value="EGF/Laminin"/>
    <property type="match status" value="1"/>
</dbReference>
<dbReference type="PROSITE" id="PS01186">
    <property type="entry name" value="EGF_2"/>
    <property type="match status" value="1"/>
</dbReference>
<comment type="caution">
    <text evidence="11">The sequence shown here is derived from an EMBL/GenBank/DDBJ whole genome shotgun (WGS) entry which is preliminary data.</text>
</comment>
<dbReference type="InterPro" id="IPR001759">
    <property type="entry name" value="PTX_dom"/>
</dbReference>
<dbReference type="InterPro" id="IPR000742">
    <property type="entry name" value="EGF"/>
</dbReference>
<gene>
    <name evidence="11" type="ORF">PACLA_8A013578</name>
</gene>
<dbReference type="PANTHER" id="PTHR11339:SF395">
    <property type="entry name" value="GH18 DOMAIN-CONTAINING PROTEIN"/>
    <property type="match status" value="1"/>
</dbReference>
<dbReference type="Pfam" id="PF00008">
    <property type="entry name" value="EGF"/>
    <property type="match status" value="1"/>
</dbReference>
<dbReference type="PROSITE" id="PS51828">
    <property type="entry name" value="PTX_2"/>
    <property type="match status" value="1"/>
</dbReference>
<feature type="non-terminal residue" evidence="11">
    <location>
        <position position="1"/>
    </location>
</feature>
<keyword evidence="1 6" id="KW-0245">EGF-like domain</keyword>
<dbReference type="Pfam" id="PF00094">
    <property type="entry name" value="VWD"/>
    <property type="match status" value="1"/>
</dbReference>
<dbReference type="EMBL" id="CACRXK020017448">
    <property type="protein sequence ID" value="CAB4031220.1"/>
    <property type="molecule type" value="Genomic_DNA"/>
</dbReference>
<feature type="domain" description="VWFD" evidence="9">
    <location>
        <begin position="127"/>
        <end position="296"/>
    </location>
</feature>
<dbReference type="PROSITE" id="PS00022">
    <property type="entry name" value="EGF_1"/>
    <property type="match status" value="1"/>
</dbReference>
<dbReference type="InterPro" id="IPR050780">
    <property type="entry name" value="Mucin_vWF_Thrombospondin_sf"/>
</dbReference>
<dbReference type="CDD" id="cd00054">
    <property type="entry name" value="EGF_CA"/>
    <property type="match status" value="1"/>
</dbReference>
<dbReference type="Pfam" id="PF08742">
    <property type="entry name" value="C8"/>
    <property type="match status" value="1"/>
</dbReference>
<keyword evidence="12" id="KW-1185">Reference proteome</keyword>
<feature type="disulfide bond" evidence="6">
    <location>
        <begin position="415"/>
        <end position="424"/>
    </location>
</feature>
<evidence type="ECO:0000259" key="10">
    <source>
        <dbReference type="PROSITE" id="PS51828"/>
    </source>
</evidence>
<evidence type="ECO:0000313" key="11">
    <source>
        <dbReference type="EMBL" id="CAB4031220.1"/>
    </source>
</evidence>
<dbReference type="FunFam" id="2.10.25.10:FF:000173">
    <property type="entry name" value="Neurogenic locus notch protein 2"/>
    <property type="match status" value="1"/>
</dbReference>
<feature type="domain" description="EGF-like" evidence="8">
    <location>
        <begin position="427"/>
        <end position="462"/>
    </location>
</feature>
<evidence type="ECO:0000256" key="2">
    <source>
        <dbReference type="ARBA" id="ARBA00022729"/>
    </source>
</evidence>
<evidence type="ECO:0000256" key="1">
    <source>
        <dbReference type="ARBA" id="ARBA00022536"/>
    </source>
</evidence>
<dbReference type="InterPro" id="IPR013320">
    <property type="entry name" value="ConA-like_dom_sf"/>
</dbReference>
<dbReference type="PROSITE" id="PS00289">
    <property type="entry name" value="PTX_1"/>
    <property type="match status" value="1"/>
</dbReference>
<feature type="domain" description="EGF-like" evidence="8">
    <location>
        <begin position="390"/>
        <end position="425"/>
    </location>
</feature>
<keyword evidence="4 6" id="KW-1015">Disulfide bond</keyword>
<evidence type="ECO:0000256" key="4">
    <source>
        <dbReference type="ARBA" id="ARBA00023157"/>
    </source>
</evidence>
<evidence type="ECO:0000313" key="12">
    <source>
        <dbReference type="Proteomes" id="UP001152795"/>
    </source>
</evidence>
<dbReference type="PRINTS" id="PR00895">
    <property type="entry name" value="PENTAXIN"/>
</dbReference>